<keyword evidence="1" id="KW-1133">Transmembrane helix</keyword>
<dbReference type="STRING" id="263852.SAMN02745116_01635"/>
<evidence type="ECO:0000256" key="1">
    <source>
        <dbReference type="SAM" id="Phobius"/>
    </source>
</evidence>
<protein>
    <submittedName>
        <fullName evidence="2">Uncharacterized membrane protein</fullName>
    </submittedName>
</protein>
<gene>
    <name evidence="2" type="ORF">SAMN02745116_01635</name>
</gene>
<dbReference type="AlphaFoldDB" id="A0A1T4P3W8"/>
<sequence>MFRILSNSIEKKKKEEKLKHQKTFYEKIFLWVAMFCALIHAVFTPVLNGPDDMYHFDSEAYMGNIVVNREYLSQELYGTTDRLNSSKRFSSLKEKTYFSDMFLTKAKRVEKEYVKDVRIKKQAPFQKIGHLLPAIGMRIGYMIYPSIGVMVVSAKLFTAFVILLILYFVIRKLQYGKTIFMFTILSPATMGSIVSLNYDGTTVLVAAIFLGQLINLSVQKEKISWNKFLLLIVNVLLVFFGAKTNLLLLLALILFLPPLIFGEKVAKLCEDIGELFQKKAFKRTMILLFPLAVIAVIFLMRSTIFYFAWQVVKTFLRSNSPGYIVQEVFAGTVLQRPPTAVAYLWFAFFVFIIFNGEFSDKKSSKAFTFSSLALYFVNFLGILWMYKYYNSSVAHRSLYISGVQGRYFIPFLLSFAPFGAFMKKGDNKISEKMLYSFLFVFAIISTIWVVLANVVYPYQ</sequence>
<feature type="transmembrane region" description="Helical" evidence="1">
    <location>
        <begin position="141"/>
        <end position="167"/>
    </location>
</feature>
<dbReference type="Proteomes" id="UP000190328">
    <property type="component" value="Unassembled WGS sequence"/>
</dbReference>
<feature type="transmembrane region" description="Helical" evidence="1">
    <location>
        <begin position="406"/>
        <end position="422"/>
    </location>
</feature>
<feature type="transmembrane region" description="Helical" evidence="1">
    <location>
        <begin position="202"/>
        <end position="218"/>
    </location>
</feature>
<dbReference type="EMBL" id="FUXI01000018">
    <property type="protein sequence ID" value="SJZ86091.1"/>
    <property type="molecule type" value="Genomic_DNA"/>
</dbReference>
<dbReference type="InterPro" id="IPR018674">
    <property type="entry name" value="DUF2142_membrane"/>
</dbReference>
<accession>A0A1T4P3W8</accession>
<feature type="transmembrane region" description="Helical" evidence="1">
    <location>
        <begin position="366"/>
        <end position="386"/>
    </location>
</feature>
<organism evidence="2 3">
    <name type="scientific">Pilibacter termitis</name>
    <dbReference type="NCBI Taxonomy" id="263852"/>
    <lineage>
        <taxon>Bacteria</taxon>
        <taxon>Bacillati</taxon>
        <taxon>Bacillota</taxon>
        <taxon>Bacilli</taxon>
        <taxon>Lactobacillales</taxon>
        <taxon>Enterococcaceae</taxon>
        <taxon>Pilibacter</taxon>
    </lineage>
</organism>
<keyword evidence="1" id="KW-0472">Membrane</keyword>
<keyword evidence="3" id="KW-1185">Reference proteome</keyword>
<feature type="transmembrane region" description="Helical" evidence="1">
    <location>
        <begin position="225"/>
        <end position="242"/>
    </location>
</feature>
<evidence type="ECO:0000313" key="3">
    <source>
        <dbReference type="Proteomes" id="UP000190328"/>
    </source>
</evidence>
<feature type="transmembrane region" description="Helical" evidence="1">
    <location>
        <begin position="337"/>
        <end position="354"/>
    </location>
</feature>
<keyword evidence="1" id="KW-0812">Transmembrane</keyword>
<feature type="transmembrane region" description="Helical" evidence="1">
    <location>
        <begin position="434"/>
        <end position="456"/>
    </location>
</feature>
<feature type="transmembrane region" description="Helical" evidence="1">
    <location>
        <begin position="28"/>
        <end position="47"/>
    </location>
</feature>
<reference evidence="3" key="1">
    <citation type="submission" date="2017-02" db="EMBL/GenBank/DDBJ databases">
        <authorList>
            <person name="Varghese N."/>
            <person name="Submissions S."/>
        </authorList>
    </citation>
    <scope>NUCLEOTIDE SEQUENCE [LARGE SCALE GENOMIC DNA]</scope>
    <source>
        <strain evidence="3">ATCC BAA-1030</strain>
    </source>
</reference>
<dbReference type="RefSeq" id="WP_078807568.1">
    <property type="nucleotide sequence ID" value="NZ_FUXI01000018.1"/>
</dbReference>
<dbReference type="OrthoDB" id="2224229at2"/>
<proteinExistence type="predicted"/>
<name>A0A1T4P3W8_9ENTE</name>
<feature type="transmembrane region" description="Helical" evidence="1">
    <location>
        <begin position="287"/>
        <end position="309"/>
    </location>
</feature>
<dbReference type="Pfam" id="PF09913">
    <property type="entry name" value="DUF2142"/>
    <property type="match status" value="1"/>
</dbReference>
<evidence type="ECO:0000313" key="2">
    <source>
        <dbReference type="EMBL" id="SJZ86091.1"/>
    </source>
</evidence>